<dbReference type="EMBL" id="AP022870">
    <property type="protein sequence ID" value="BCB81243.1"/>
    <property type="molecule type" value="Genomic_DNA"/>
</dbReference>
<evidence type="ECO:0000313" key="3">
    <source>
        <dbReference type="EMBL" id="BCB81243.1"/>
    </source>
</evidence>
<dbReference type="InterPro" id="IPR002589">
    <property type="entry name" value="Macro_dom"/>
</dbReference>
<proteinExistence type="predicted"/>
<evidence type="ECO:0000256" key="1">
    <source>
        <dbReference type="ARBA" id="ARBA00035885"/>
    </source>
</evidence>
<dbReference type="Pfam" id="PF01661">
    <property type="entry name" value="Macro"/>
    <property type="match status" value="1"/>
</dbReference>
<dbReference type="InterPro" id="IPR043472">
    <property type="entry name" value="Macro_dom-like"/>
</dbReference>
<dbReference type="CDD" id="cd02901">
    <property type="entry name" value="Macro_Poa1p-like"/>
    <property type="match status" value="1"/>
</dbReference>
<reference evidence="3 4" key="1">
    <citation type="submission" date="2020-03" db="EMBL/GenBank/DDBJ databases">
        <title>Whole genome shotgun sequence of Phytohabitans flavus NBRC 107702.</title>
        <authorList>
            <person name="Komaki H."/>
            <person name="Tamura T."/>
        </authorList>
    </citation>
    <scope>NUCLEOTIDE SEQUENCE [LARGE SCALE GENOMIC DNA]</scope>
    <source>
        <strain evidence="3 4">NBRC 107702</strain>
    </source>
</reference>
<accession>A0A6F8Y5E2</accession>
<evidence type="ECO:0000259" key="2">
    <source>
        <dbReference type="PROSITE" id="PS51154"/>
    </source>
</evidence>
<keyword evidence="4" id="KW-1185">Reference proteome</keyword>
<dbReference type="PANTHER" id="PTHR12521:SF0">
    <property type="entry name" value="ADP-RIBOSE GLYCOHYDROLASE OARD1"/>
    <property type="match status" value="1"/>
</dbReference>
<dbReference type="KEGG" id="pfla:Pflav_076530"/>
<gene>
    <name evidence="3" type="ORF">Pflav_076530</name>
</gene>
<name>A0A6F8Y5E2_9ACTN</name>
<reference evidence="3 4" key="2">
    <citation type="submission" date="2020-03" db="EMBL/GenBank/DDBJ databases">
        <authorList>
            <person name="Ichikawa N."/>
            <person name="Kimura A."/>
            <person name="Kitahashi Y."/>
            <person name="Uohara A."/>
        </authorList>
    </citation>
    <scope>NUCLEOTIDE SEQUENCE [LARGE SCALE GENOMIC DNA]</scope>
    <source>
        <strain evidence="3 4">NBRC 107702</strain>
    </source>
</reference>
<organism evidence="3 4">
    <name type="scientific">Phytohabitans flavus</name>
    <dbReference type="NCBI Taxonomy" id="1076124"/>
    <lineage>
        <taxon>Bacteria</taxon>
        <taxon>Bacillati</taxon>
        <taxon>Actinomycetota</taxon>
        <taxon>Actinomycetes</taxon>
        <taxon>Micromonosporales</taxon>
        <taxon>Micromonosporaceae</taxon>
    </lineage>
</organism>
<dbReference type="PROSITE" id="PS51154">
    <property type="entry name" value="MACRO"/>
    <property type="match status" value="1"/>
</dbReference>
<dbReference type="SUPFAM" id="SSF52949">
    <property type="entry name" value="Macro domain-like"/>
    <property type="match status" value="1"/>
</dbReference>
<sequence>MGEREHGDSLTWDGTLCGMTFTMVTGDLFQLGLPAVGHGCNCAGAMGAGIAVEFRRRFPDMYEEYRELCQNGDFQLGDIFVWEAPDVVVYNLATQPIPRPSATLDAIDTSIRAALSDAASRGLPRLGVPRIGAGLGGLKWVDVAEVLANAGEESPVELVAVSLPTPS</sequence>
<evidence type="ECO:0000313" key="4">
    <source>
        <dbReference type="Proteomes" id="UP000502508"/>
    </source>
</evidence>
<dbReference type="SMART" id="SM00506">
    <property type="entry name" value="A1pp"/>
    <property type="match status" value="1"/>
</dbReference>
<dbReference type="PANTHER" id="PTHR12521">
    <property type="entry name" value="PROTEIN C6ORF130"/>
    <property type="match status" value="1"/>
</dbReference>
<dbReference type="AlphaFoldDB" id="A0A6F8Y5E2"/>
<dbReference type="Proteomes" id="UP000502508">
    <property type="component" value="Chromosome"/>
</dbReference>
<comment type="catalytic activity">
    <reaction evidence="1">
        <text>an N-(ADP-alpha-D-ribosyl)-thymidine in DNA + H2O = a thymidine in DNA + ADP-D-ribose</text>
        <dbReference type="Rhea" id="RHEA:71655"/>
        <dbReference type="Rhea" id="RHEA-COMP:13556"/>
        <dbReference type="Rhea" id="RHEA-COMP:18051"/>
        <dbReference type="ChEBI" id="CHEBI:15377"/>
        <dbReference type="ChEBI" id="CHEBI:57967"/>
        <dbReference type="ChEBI" id="CHEBI:137386"/>
        <dbReference type="ChEBI" id="CHEBI:191199"/>
    </reaction>
    <physiologicalReaction direction="left-to-right" evidence="1">
        <dbReference type="Rhea" id="RHEA:71656"/>
    </physiologicalReaction>
</comment>
<dbReference type="GO" id="GO:0140291">
    <property type="term" value="P:peptidyl-glutamate ADP-deribosylation"/>
    <property type="evidence" value="ECO:0007669"/>
    <property type="project" value="TreeGrafter"/>
</dbReference>
<dbReference type="Gene3D" id="3.40.220.10">
    <property type="entry name" value="Leucine Aminopeptidase, subunit E, domain 1"/>
    <property type="match status" value="1"/>
</dbReference>
<feature type="domain" description="Macro" evidence="2">
    <location>
        <begin position="8"/>
        <end position="167"/>
    </location>
</feature>
<protein>
    <recommendedName>
        <fullName evidence="2">Macro domain-containing protein</fullName>
    </recommendedName>
</protein>
<dbReference type="InterPro" id="IPR050892">
    <property type="entry name" value="ADP-ribose_metab_enzymes"/>
</dbReference>